<organism evidence="1">
    <name type="scientific">Ovis aries</name>
    <name type="common">Sheep</name>
    <dbReference type="NCBI Taxonomy" id="9940"/>
    <lineage>
        <taxon>Eukaryota</taxon>
        <taxon>Metazoa</taxon>
        <taxon>Chordata</taxon>
        <taxon>Craniata</taxon>
        <taxon>Vertebrata</taxon>
        <taxon>Euteleostomi</taxon>
        <taxon>Mammalia</taxon>
        <taxon>Eutheria</taxon>
        <taxon>Laurasiatheria</taxon>
        <taxon>Artiodactyla</taxon>
        <taxon>Ruminantia</taxon>
        <taxon>Pecora</taxon>
        <taxon>Bovidae</taxon>
        <taxon>Caprinae</taxon>
        <taxon>Ovis</taxon>
    </lineage>
</organism>
<name>A0AC11D778_SHEEP</name>
<accession>A0AC11D778</accession>
<reference evidence="1" key="3">
    <citation type="submission" date="2025-09" db="UniProtKB">
        <authorList>
            <consortium name="Ensembl"/>
        </authorList>
    </citation>
    <scope>IDENTIFICATION</scope>
</reference>
<sequence length="356" mass="39980">MRGSPPSLKSLRIQDLIMWAACCNWFCLDGQPEEAPPPQGARTQAYSNPGYSSFPSPTGSEPSCKACGAHFASMARKQTCLDCKKNFCTNCSSQVGAGPRLCLLCQRFRATAFRREELMKMKVKDLRDYLSLHDISTDMCREKEELVSLVLGQQPVISQEGRTQVPPLGPDFPEQQAFLTRPHTSAVPPTSPGLPSAPPGQAQGRQQANGHVSQDQEEPVYLERTARAHAEDETQSVDSEDSFVPGRRASLSDLTDLEDIEGLTVRQLKEILARNFVNYKGCCEKWELMERVTRLYKDQKGLQHLMFLLLNIRSRLVITFLPRSKRILISWLQSPSAVILEPPRNKVSHCFPIYFP</sequence>
<protein>
    <submittedName>
        <fullName evidence="1">Uncharacterized protein</fullName>
    </submittedName>
</protein>
<gene>
    <name evidence="1" type="primary">LOC114116429</name>
</gene>
<proteinExistence type="predicted"/>
<reference evidence="1" key="2">
    <citation type="submission" date="2025-08" db="UniProtKB">
        <authorList>
            <consortium name="Ensembl"/>
        </authorList>
    </citation>
    <scope>IDENTIFICATION</scope>
</reference>
<evidence type="ECO:0000313" key="1">
    <source>
        <dbReference type="Ensembl" id="ENSOARP00020039424.1"/>
    </source>
</evidence>
<reference evidence="1" key="1">
    <citation type="submission" date="2020-11" db="EMBL/GenBank/DDBJ databases">
        <authorList>
            <person name="Davenport K.M."/>
            <person name="Bickhart D.M."/>
            <person name="Smith T.P.L."/>
            <person name="Murdoch B.M."/>
            <person name="Rosen B.D."/>
        </authorList>
    </citation>
    <scope>NUCLEOTIDE SEQUENCE [LARGE SCALE GENOMIC DNA]</scope>
    <source>
        <strain evidence="1">OAR_USU_Benz2616</strain>
    </source>
</reference>
<dbReference type="Ensembl" id="ENSOART00020079158.1">
    <property type="protein sequence ID" value="ENSOARP00020039424.1"/>
    <property type="gene ID" value="ENSOARG00020034032.1"/>
</dbReference>